<gene>
    <name evidence="2" type="ORF">AABB31_03795</name>
</gene>
<dbReference type="Proteomes" id="UP001470809">
    <property type="component" value="Chromosome"/>
</dbReference>
<dbReference type="KEGG" id="yrh:AABB31_03795"/>
<keyword evidence="3" id="KW-1185">Reference proteome</keyword>
<protein>
    <submittedName>
        <fullName evidence="2">Flagellin</fullName>
    </submittedName>
</protein>
<dbReference type="RefSeq" id="WP_342077366.1">
    <property type="nucleotide sequence ID" value="NZ_CP151767.2"/>
</dbReference>
<evidence type="ECO:0000313" key="3">
    <source>
        <dbReference type="Proteomes" id="UP001470809"/>
    </source>
</evidence>
<reference evidence="3" key="1">
    <citation type="submission" date="2024-04" db="EMBL/GenBank/DDBJ databases">
        <title>Phylogenomic analyses of a clade within the roseobacter group suggest taxonomic reassignments of species of the genera Aestuariivita, Citreicella, Loktanella, Nautella, Pelagibaca, Ruegeria, Thalassobius, Thiobacimonas and Tropicibacter, and the proposal o.</title>
        <authorList>
            <person name="Jeon C.O."/>
        </authorList>
    </citation>
    <scope>NUCLEOTIDE SEQUENCE [LARGE SCALE GENOMIC DNA]</scope>
    <source>
        <strain evidence="3">SS1-5</strain>
    </source>
</reference>
<dbReference type="InterPro" id="IPR046358">
    <property type="entry name" value="Flagellin_C"/>
</dbReference>
<proteinExistence type="predicted"/>
<keyword evidence="2" id="KW-0966">Cell projection</keyword>
<dbReference type="AlphaFoldDB" id="A0AAN0MKZ6"/>
<organism evidence="2 3">
    <name type="scientific">Yoonia rhodophyticola</name>
    <dbReference type="NCBI Taxonomy" id="3137370"/>
    <lineage>
        <taxon>Bacteria</taxon>
        <taxon>Pseudomonadati</taxon>
        <taxon>Pseudomonadota</taxon>
        <taxon>Alphaproteobacteria</taxon>
        <taxon>Rhodobacterales</taxon>
        <taxon>Paracoccaceae</taxon>
        <taxon>Yoonia</taxon>
    </lineage>
</organism>
<dbReference type="SUPFAM" id="SSF64518">
    <property type="entry name" value="Phase 1 flagellin"/>
    <property type="match status" value="1"/>
</dbReference>
<keyword evidence="2" id="KW-0282">Flagellum</keyword>
<dbReference type="Pfam" id="PF00700">
    <property type="entry name" value="Flagellin_C"/>
    <property type="match status" value="1"/>
</dbReference>
<accession>A0AAN0MKZ6</accession>
<evidence type="ECO:0000259" key="1">
    <source>
        <dbReference type="Pfam" id="PF00700"/>
    </source>
</evidence>
<dbReference type="EMBL" id="CP151767">
    <property type="protein sequence ID" value="WZU68073.1"/>
    <property type="molecule type" value="Genomic_DNA"/>
</dbReference>
<name>A0AAN0MKZ6_9RHOB</name>
<feature type="domain" description="Flagellin C-terminal" evidence="1">
    <location>
        <begin position="259"/>
        <end position="334"/>
    </location>
</feature>
<keyword evidence="2" id="KW-0969">Cilium</keyword>
<sequence>MPVTSVGDMAQQFVSMRNGGRIKTDLSQLAQSLSTGRVTDVTATLGGETARLSGINYTLNQLESYEQVSKETTQTLSGIQTILSQVNSLRAQTSEQLLLLSDESNPSQIDEAGRASRETFNQMIATLNTRVADRSLLSGSAVEAQALADGDDMIADMIATLGGATTSDDILQGIDTWFDDPAGGFETMGYLGDRGPDPEKRLSDTKSLVIDARANDAEIINLLKAAAVAAIADELPTIDLQTKSTLLQSAGRSLFAAADGMVDVQARIGFSEANIARWAAELNAEKTALQIAKNDMISADPFDTASRLQSAQLQLETHYSVTARMSRISLLDYI</sequence>
<evidence type="ECO:0000313" key="2">
    <source>
        <dbReference type="EMBL" id="WZU68073.1"/>
    </source>
</evidence>
<reference evidence="2 3" key="2">
    <citation type="submission" date="2024-08" db="EMBL/GenBank/DDBJ databases">
        <title>Phylogenomic analyses of a clade within the roseobacter group suggest taxonomic reassignments of species of the genera Aestuariivita, Citreicella, Loktanella, Nautella, Pelagibaca, Ruegeria, Thalassobius, Thiobacimonas and Tropicibacter, and the proposal o.</title>
        <authorList>
            <person name="Jeon C.O."/>
        </authorList>
    </citation>
    <scope>NUCLEOTIDE SEQUENCE [LARGE SCALE GENOMIC DNA]</scope>
    <source>
        <strain evidence="2 3">SS1-5</strain>
    </source>
</reference>